<dbReference type="RefSeq" id="WP_107932405.1">
    <property type="nucleotide sequence ID" value="NZ_PZZN01000002.1"/>
</dbReference>
<accession>A0A2T4YRE1</accession>
<protein>
    <recommendedName>
        <fullName evidence="3">Alpha/beta hydrolase</fullName>
    </recommendedName>
</protein>
<evidence type="ECO:0000313" key="2">
    <source>
        <dbReference type="Proteomes" id="UP000240996"/>
    </source>
</evidence>
<sequence>MTGPRFDRYDWAGGREAMLRFGPDAGPRVVAVLPLFEEANRTRAFLVAMLRALAGRGIGSILPDLPGTGESVVETRDLRLPDLRQAFAALVGTLGVPVHAVAIRSGALVDCDASLAGRWRLAPQSGGDLLRDLNRIRAASTMPDEDGFAGNSLSATLLADLQDAVPYAASRTVKLESDPRPADARYPGAPLWRRSEPGSDAALAEVLAADVAGWIATCGG</sequence>
<dbReference type="Proteomes" id="UP000240996">
    <property type="component" value="Unassembled WGS sequence"/>
</dbReference>
<dbReference type="InterPro" id="IPR029058">
    <property type="entry name" value="AB_hydrolase_fold"/>
</dbReference>
<dbReference type="EMBL" id="PZZN01000002">
    <property type="protein sequence ID" value="PTM46072.1"/>
    <property type="molecule type" value="Genomic_DNA"/>
</dbReference>
<dbReference type="SUPFAM" id="SSF53474">
    <property type="entry name" value="alpha/beta-Hydrolases"/>
    <property type="match status" value="1"/>
</dbReference>
<comment type="caution">
    <text evidence="1">The sequence shown here is derived from an EMBL/GenBank/DDBJ whole genome shotgun (WGS) entry which is preliminary data.</text>
</comment>
<dbReference type="AlphaFoldDB" id="A0A2T4YRE1"/>
<keyword evidence="2" id="KW-1185">Reference proteome</keyword>
<evidence type="ECO:0008006" key="3">
    <source>
        <dbReference type="Google" id="ProtNLM"/>
    </source>
</evidence>
<proteinExistence type="predicted"/>
<dbReference type="Gene3D" id="3.40.50.1820">
    <property type="entry name" value="alpha/beta hydrolase"/>
    <property type="match status" value="1"/>
</dbReference>
<evidence type="ECO:0000313" key="1">
    <source>
        <dbReference type="EMBL" id="PTM46072.1"/>
    </source>
</evidence>
<gene>
    <name evidence="1" type="ORF">C8J24_2310</name>
</gene>
<reference evidence="1 2" key="1">
    <citation type="submission" date="2018-04" db="EMBL/GenBank/DDBJ databases">
        <title>Genomic Encyclopedia of Type Strains, Phase III (KMG-III): the genomes of soil and plant-associated and newly described type strains.</title>
        <authorList>
            <person name="Whitman W."/>
        </authorList>
    </citation>
    <scope>NUCLEOTIDE SEQUENCE [LARGE SCALE GENOMIC DNA]</scope>
    <source>
        <strain evidence="1 2">NW12</strain>
    </source>
</reference>
<name>A0A2T4YRE1_9SPHN</name>
<organism evidence="1 2">
    <name type="scientific">Sphingomonas aerolata</name>
    <dbReference type="NCBI Taxonomy" id="185951"/>
    <lineage>
        <taxon>Bacteria</taxon>
        <taxon>Pseudomonadati</taxon>
        <taxon>Pseudomonadota</taxon>
        <taxon>Alphaproteobacteria</taxon>
        <taxon>Sphingomonadales</taxon>
        <taxon>Sphingomonadaceae</taxon>
        <taxon>Sphingomonas</taxon>
    </lineage>
</organism>